<reference evidence="2 3" key="1">
    <citation type="submission" date="2016-10" db="EMBL/GenBank/DDBJ databases">
        <authorList>
            <person name="Varghese N."/>
            <person name="Submissions S."/>
        </authorList>
    </citation>
    <scope>NUCLEOTIDE SEQUENCE [LARGE SCALE GENOMIC DNA]</scope>
    <source>
        <strain evidence="2 3">DSM 13796</strain>
    </source>
</reference>
<protein>
    <submittedName>
        <fullName evidence="2">Uncharacterized protein</fullName>
    </submittedName>
</protein>
<dbReference type="EMBL" id="FOXX01000004">
    <property type="protein sequence ID" value="SFQ54950.1"/>
    <property type="molecule type" value="Genomic_DNA"/>
</dbReference>
<evidence type="ECO:0000313" key="3">
    <source>
        <dbReference type="Proteomes" id="UP000182762"/>
    </source>
</evidence>
<organism evidence="2 3">
    <name type="scientific">Priestia endophytica DSM 13796</name>
    <dbReference type="NCBI Taxonomy" id="1121089"/>
    <lineage>
        <taxon>Bacteria</taxon>
        <taxon>Bacillati</taxon>
        <taxon>Bacillota</taxon>
        <taxon>Bacilli</taxon>
        <taxon>Bacillales</taxon>
        <taxon>Bacillaceae</taxon>
        <taxon>Priestia</taxon>
    </lineage>
</organism>
<evidence type="ECO:0000313" key="2">
    <source>
        <dbReference type="EMBL" id="SFQ54950.1"/>
    </source>
</evidence>
<comment type="caution">
    <text evidence="2">The sequence shown here is derived from an EMBL/GenBank/DDBJ whole genome shotgun (WGS) entry which is preliminary data.</text>
</comment>
<keyword evidence="1" id="KW-1133">Transmembrane helix</keyword>
<accession>A0A1I5ZEV3</accession>
<keyword evidence="1" id="KW-0472">Membrane</keyword>
<sequence>MKKFAIPLLGITSLTITVFLYFNTQGHSSRYVQWGGNNPIDPTYVERLQGNGIP</sequence>
<keyword evidence="1" id="KW-0812">Transmembrane</keyword>
<name>A0A1I5ZEV3_9BACI</name>
<dbReference type="GeneID" id="93713868"/>
<proteinExistence type="predicted"/>
<dbReference type="RefSeq" id="WP_161939304.1">
    <property type="nucleotide sequence ID" value="NZ_FOXX01000004.1"/>
</dbReference>
<keyword evidence="3" id="KW-1185">Reference proteome</keyword>
<dbReference type="Proteomes" id="UP000182762">
    <property type="component" value="Unassembled WGS sequence"/>
</dbReference>
<gene>
    <name evidence="2" type="ORF">SAMN02745910_01990</name>
</gene>
<feature type="transmembrane region" description="Helical" evidence="1">
    <location>
        <begin position="6"/>
        <end position="23"/>
    </location>
</feature>
<evidence type="ECO:0000256" key="1">
    <source>
        <dbReference type="SAM" id="Phobius"/>
    </source>
</evidence>